<proteinExistence type="predicted"/>
<evidence type="ECO:0000256" key="1">
    <source>
        <dbReference type="SAM" id="MobiDB-lite"/>
    </source>
</evidence>
<organism evidence="2">
    <name type="scientific">Cyberlindnera fabianii</name>
    <name type="common">Yeast</name>
    <name type="synonym">Hansenula fabianii</name>
    <dbReference type="NCBI Taxonomy" id="36022"/>
    <lineage>
        <taxon>Eukaryota</taxon>
        <taxon>Fungi</taxon>
        <taxon>Dikarya</taxon>
        <taxon>Ascomycota</taxon>
        <taxon>Saccharomycotina</taxon>
        <taxon>Saccharomycetes</taxon>
        <taxon>Phaffomycetales</taxon>
        <taxon>Phaffomycetaceae</taxon>
        <taxon>Cyberlindnera</taxon>
    </lineage>
</organism>
<dbReference type="VEuPathDB" id="FungiDB:BON22_0072"/>
<accession>A0A061ANT1</accession>
<sequence length="226" mass="25729">MPKPYECPVQTFNLLTLPPELILEVIQQIDCVKTLCAFLEATHTILFNYINPKNFRRFTVFNNQNNFFPNLEPYGVPTTRWSPVNSGNRWKDIVNKSTIQLVELQQDAEKIMSPFSVFADQIKLFQGTNSFVYVHVPHLVQWGTYDDLAGYFDPSALDNPVNMDELFSILNDLDVCASTIVTPRVYELTSIPKNIRGNVSLRSTKIMEGDQTQGDGQNSDLTLTRS</sequence>
<gene>
    <name evidence="2" type="ORF">CYFA0S_02e06117g</name>
</gene>
<dbReference type="EMBL" id="LK052887">
    <property type="protein sequence ID" value="CDR38808.1"/>
    <property type="molecule type" value="Genomic_DNA"/>
</dbReference>
<reference evidence="2" key="1">
    <citation type="journal article" date="2014" name="Genome Announc.">
        <title>Genome sequence of the yeast Cyberlindnera fabianii (Hansenula fabianii).</title>
        <authorList>
            <person name="Freel K.C."/>
            <person name="Sarilar V."/>
            <person name="Neuveglise C."/>
            <person name="Devillers H."/>
            <person name="Friedrich A."/>
            <person name="Schacherer J."/>
        </authorList>
    </citation>
    <scope>NUCLEOTIDE SEQUENCE</scope>
    <source>
        <strain evidence="2">YJS4271</strain>
    </source>
</reference>
<name>A0A061ANT1_CYBFA</name>
<dbReference type="AlphaFoldDB" id="A0A061ANT1"/>
<evidence type="ECO:0000313" key="2">
    <source>
        <dbReference type="EMBL" id="CDR38808.1"/>
    </source>
</evidence>
<feature type="compositionally biased region" description="Polar residues" evidence="1">
    <location>
        <begin position="210"/>
        <end position="226"/>
    </location>
</feature>
<feature type="region of interest" description="Disordered" evidence="1">
    <location>
        <begin position="204"/>
        <end position="226"/>
    </location>
</feature>
<protein>
    <submittedName>
        <fullName evidence="2">CYFA0S02e06117g1_1</fullName>
    </submittedName>
</protein>